<organism evidence="1">
    <name type="scientific">Lepeophtheirus salmonis</name>
    <name type="common">Salmon louse</name>
    <name type="synonym">Caligus salmonis</name>
    <dbReference type="NCBI Taxonomy" id="72036"/>
    <lineage>
        <taxon>Eukaryota</taxon>
        <taxon>Metazoa</taxon>
        <taxon>Ecdysozoa</taxon>
        <taxon>Arthropoda</taxon>
        <taxon>Crustacea</taxon>
        <taxon>Multicrustacea</taxon>
        <taxon>Hexanauplia</taxon>
        <taxon>Copepoda</taxon>
        <taxon>Siphonostomatoida</taxon>
        <taxon>Caligidae</taxon>
        <taxon>Lepeophtheirus</taxon>
    </lineage>
</organism>
<proteinExistence type="predicted"/>
<accession>A0A0K2UFV5</accession>
<dbReference type="EMBL" id="HACA01019743">
    <property type="protein sequence ID" value="CDW37104.1"/>
    <property type="molecule type" value="Transcribed_RNA"/>
</dbReference>
<evidence type="ECO:0000313" key="1">
    <source>
        <dbReference type="EMBL" id="CDW37104.1"/>
    </source>
</evidence>
<name>A0A0K2UFV5_LEPSM</name>
<sequence>MRVTAYIVSKTGHNKLTSQLGFSKTSIMLKNLRKGAHIEDALTIARVELVALLMTIRVGLFSKKFLWELSQIKI</sequence>
<reference evidence="1" key="1">
    <citation type="submission" date="2014-05" db="EMBL/GenBank/DDBJ databases">
        <authorList>
            <person name="Chronopoulou M."/>
        </authorList>
    </citation>
    <scope>NUCLEOTIDE SEQUENCE</scope>
    <source>
        <tissue evidence="1">Whole organism</tissue>
    </source>
</reference>
<protein>
    <submittedName>
        <fullName evidence="1">Uncharacterized protein</fullName>
    </submittedName>
</protein>
<dbReference type="AlphaFoldDB" id="A0A0K2UFV5"/>